<proteinExistence type="predicted"/>
<organism evidence="2">
    <name type="scientific">Arundo donax</name>
    <name type="common">Giant reed</name>
    <name type="synonym">Donax arundinaceus</name>
    <dbReference type="NCBI Taxonomy" id="35708"/>
    <lineage>
        <taxon>Eukaryota</taxon>
        <taxon>Viridiplantae</taxon>
        <taxon>Streptophyta</taxon>
        <taxon>Embryophyta</taxon>
        <taxon>Tracheophyta</taxon>
        <taxon>Spermatophyta</taxon>
        <taxon>Magnoliopsida</taxon>
        <taxon>Liliopsida</taxon>
        <taxon>Poales</taxon>
        <taxon>Poaceae</taxon>
        <taxon>PACMAD clade</taxon>
        <taxon>Arundinoideae</taxon>
        <taxon>Arundineae</taxon>
        <taxon>Arundo</taxon>
    </lineage>
</organism>
<dbReference type="AlphaFoldDB" id="A0A0A8YQA3"/>
<name>A0A0A8YQA3_ARUDO</name>
<evidence type="ECO:0000313" key="2">
    <source>
        <dbReference type="EMBL" id="JAD27070.1"/>
    </source>
</evidence>
<feature type="compositionally biased region" description="Low complexity" evidence="1">
    <location>
        <begin position="20"/>
        <end position="38"/>
    </location>
</feature>
<feature type="region of interest" description="Disordered" evidence="1">
    <location>
        <begin position="1"/>
        <end position="62"/>
    </location>
</feature>
<sequence>MGDRRAELGGSGSARGGDGRIAAGTGDTRGAARAAGRTRGARGGRERKPSYQCNPEPWHCGG</sequence>
<protein>
    <submittedName>
        <fullName evidence="2">Uncharacterized protein</fullName>
    </submittedName>
</protein>
<reference evidence="2" key="2">
    <citation type="journal article" date="2015" name="Data Brief">
        <title>Shoot transcriptome of the giant reed, Arundo donax.</title>
        <authorList>
            <person name="Barrero R.A."/>
            <person name="Guerrero F.D."/>
            <person name="Moolhuijzen P."/>
            <person name="Goolsby J.A."/>
            <person name="Tidwell J."/>
            <person name="Bellgard S.E."/>
            <person name="Bellgard M.I."/>
        </authorList>
    </citation>
    <scope>NUCLEOTIDE SEQUENCE</scope>
    <source>
        <tissue evidence="2">Shoot tissue taken approximately 20 cm above the soil surface</tissue>
    </source>
</reference>
<dbReference type="EMBL" id="GBRH01270825">
    <property type="protein sequence ID" value="JAD27070.1"/>
    <property type="molecule type" value="Transcribed_RNA"/>
</dbReference>
<evidence type="ECO:0000256" key="1">
    <source>
        <dbReference type="SAM" id="MobiDB-lite"/>
    </source>
</evidence>
<reference evidence="2" key="1">
    <citation type="submission" date="2014-09" db="EMBL/GenBank/DDBJ databases">
        <authorList>
            <person name="Magalhaes I.L.F."/>
            <person name="Oliveira U."/>
            <person name="Santos F.R."/>
            <person name="Vidigal T.H.D.A."/>
            <person name="Brescovit A.D."/>
            <person name="Santos A.J."/>
        </authorList>
    </citation>
    <scope>NUCLEOTIDE SEQUENCE</scope>
    <source>
        <tissue evidence="2">Shoot tissue taken approximately 20 cm above the soil surface</tissue>
    </source>
</reference>
<accession>A0A0A8YQA3</accession>